<dbReference type="InterPro" id="IPR018222">
    <property type="entry name" value="Nuclear_transport_factor_2_euk"/>
</dbReference>
<dbReference type="Gene3D" id="3.10.450.50">
    <property type="match status" value="1"/>
</dbReference>
<dbReference type="InterPro" id="IPR032710">
    <property type="entry name" value="NTF2-like_dom_sf"/>
</dbReference>
<proteinExistence type="predicted"/>
<feature type="region of interest" description="Disordered" evidence="3">
    <location>
        <begin position="276"/>
        <end position="314"/>
    </location>
</feature>
<dbReference type="SMART" id="SM00360">
    <property type="entry name" value="RRM"/>
    <property type="match status" value="1"/>
</dbReference>
<dbReference type="GO" id="GO:1990904">
    <property type="term" value="C:ribonucleoprotein complex"/>
    <property type="evidence" value="ECO:0007669"/>
    <property type="project" value="TreeGrafter"/>
</dbReference>
<dbReference type="SUPFAM" id="SSF54928">
    <property type="entry name" value="RNA-binding domain, RBD"/>
    <property type="match status" value="1"/>
</dbReference>
<dbReference type="CDD" id="cd00590">
    <property type="entry name" value="RRM_SF"/>
    <property type="match status" value="1"/>
</dbReference>
<dbReference type="InterPro" id="IPR002075">
    <property type="entry name" value="NTF2_dom"/>
</dbReference>
<feature type="domain" description="RRM" evidence="4">
    <location>
        <begin position="315"/>
        <end position="392"/>
    </location>
</feature>
<dbReference type="EMBL" id="JAUJYN010000011">
    <property type="protein sequence ID" value="KAK1260135.1"/>
    <property type="molecule type" value="Genomic_DNA"/>
</dbReference>
<dbReference type="InterPro" id="IPR039539">
    <property type="entry name" value="Ras_GTPase_bind_prot"/>
</dbReference>
<evidence type="ECO:0000256" key="2">
    <source>
        <dbReference type="PROSITE-ProRule" id="PRU00176"/>
    </source>
</evidence>
<dbReference type="GO" id="GO:0003729">
    <property type="term" value="F:mRNA binding"/>
    <property type="evidence" value="ECO:0007669"/>
    <property type="project" value="TreeGrafter"/>
</dbReference>
<dbReference type="PANTHER" id="PTHR10693">
    <property type="entry name" value="RAS GTPASE-ACTIVATING PROTEIN-BINDING PROTEIN"/>
    <property type="match status" value="1"/>
</dbReference>
<feature type="compositionally biased region" description="Acidic residues" evidence="3">
    <location>
        <begin position="301"/>
        <end position="312"/>
    </location>
</feature>
<comment type="caution">
    <text evidence="6">The sequence shown here is derived from an EMBL/GenBank/DDBJ whole genome shotgun (WGS) entry which is preliminary data.</text>
</comment>
<dbReference type="Pfam" id="PF00076">
    <property type="entry name" value="RRM_1"/>
    <property type="match status" value="1"/>
</dbReference>
<dbReference type="PANTHER" id="PTHR10693:SF58">
    <property type="entry name" value="OS02G0131700 PROTEIN"/>
    <property type="match status" value="1"/>
</dbReference>
<evidence type="ECO:0000259" key="5">
    <source>
        <dbReference type="PROSITE" id="PS50177"/>
    </source>
</evidence>
<dbReference type="InterPro" id="IPR012677">
    <property type="entry name" value="Nucleotide-bd_a/b_plait_sf"/>
</dbReference>
<evidence type="ECO:0000256" key="3">
    <source>
        <dbReference type="SAM" id="MobiDB-lite"/>
    </source>
</evidence>
<evidence type="ECO:0000256" key="1">
    <source>
        <dbReference type="ARBA" id="ARBA00022884"/>
    </source>
</evidence>
<evidence type="ECO:0000313" key="7">
    <source>
        <dbReference type="Proteomes" id="UP001179952"/>
    </source>
</evidence>
<organism evidence="6 7">
    <name type="scientific">Acorus gramineus</name>
    <name type="common">Dwarf sweet flag</name>
    <dbReference type="NCBI Taxonomy" id="55184"/>
    <lineage>
        <taxon>Eukaryota</taxon>
        <taxon>Viridiplantae</taxon>
        <taxon>Streptophyta</taxon>
        <taxon>Embryophyta</taxon>
        <taxon>Tracheophyta</taxon>
        <taxon>Spermatophyta</taxon>
        <taxon>Magnoliopsida</taxon>
        <taxon>Liliopsida</taxon>
        <taxon>Acoraceae</taxon>
        <taxon>Acorus</taxon>
    </lineage>
</organism>
<dbReference type="AlphaFoldDB" id="A0AAV9A7W2"/>
<dbReference type="PROSITE" id="PS50177">
    <property type="entry name" value="NTF2_DOMAIN"/>
    <property type="match status" value="1"/>
</dbReference>
<evidence type="ECO:0008006" key="8">
    <source>
        <dbReference type="Google" id="ProtNLM"/>
    </source>
</evidence>
<sequence length="460" mass="50886">MATAFPGPVVSAVQVGSFFVGQYYQILQQQPEFVHRYYTDMSTMIRIDGSAAETANGMRQIHSLIMSLTFTGIEIKTAHFLESWNGGVLATVCGLVRTKEFDNRRQFVQTFFLAPQEKGYFVLNDICQFLDEEIIQQHPASAPVHENFESNLNESNPISETAADYMPEEEVQARDIVNTDPVEENDIVDKYSIPEPQQQVPEDDNRVEETPAEEPVSSFPAVTNSLQDLPPAPVEEPVVEPTKHTYASILRAAKAQSGSSVAPQIVMKRSVPVASDWQQTPQPASQQSYSAPVVAEKSSEAVEESGAYEEEGESRSVYVRNLPSTVSVSEVEQEFLKFGRLSLDGVVIRNPKELGTCYAFVEFEDVVGVQNAIKGSPIQLGGRQVHIEERRPNSNSTRGGRRGRGRGGYQTESLRGRFGGRSFGRGGQDSVDYANNSRSRGNGYHPRGPRQDRGIPGNQF</sequence>
<accession>A0AAV9A7W2</accession>
<evidence type="ECO:0000259" key="4">
    <source>
        <dbReference type="PROSITE" id="PS50102"/>
    </source>
</evidence>
<feature type="compositionally biased region" description="Gly residues" evidence="3">
    <location>
        <begin position="417"/>
        <end position="427"/>
    </location>
</feature>
<reference evidence="6" key="2">
    <citation type="submission" date="2023-06" db="EMBL/GenBank/DDBJ databases">
        <authorList>
            <person name="Ma L."/>
            <person name="Liu K.-W."/>
            <person name="Li Z."/>
            <person name="Hsiao Y.-Y."/>
            <person name="Qi Y."/>
            <person name="Fu T."/>
            <person name="Tang G."/>
            <person name="Zhang D."/>
            <person name="Sun W.-H."/>
            <person name="Liu D.-K."/>
            <person name="Li Y."/>
            <person name="Chen G.-Z."/>
            <person name="Liu X.-D."/>
            <person name="Liao X.-Y."/>
            <person name="Jiang Y.-T."/>
            <person name="Yu X."/>
            <person name="Hao Y."/>
            <person name="Huang J."/>
            <person name="Zhao X.-W."/>
            <person name="Ke S."/>
            <person name="Chen Y.-Y."/>
            <person name="Wu W.-L."/>
            <person name="Hsu J.-L."/>
            <person name="Lin Y.-F."/>
            <person name="Huang M.-D."/>
            <person name="Li C.-Y."/>
            <person name="Huang L."/>
            <person name="Wang Z.-W."/>
            <person name="Zhao X."/>
            <person name="Zhong W.-Y."/>
            <person name="Peng D.-H."/>
            <person name="Ahmad S."/>
            <person name="Lan S."/>
            <person name="Zhang J.-S."/>
            <person name="Tsai W.-C."/>
            <person name="Van De Peer Y."/>
            <person name="Liu Z.-J."/>
        </authorList>
    </citation>
    <scope>NUCLEOTIDE SEQUENCE</scope>
    <source>
        <strain evidence="6">SCP</strain>
        <tissue evidence="6">Leaves</tissue>
    </source>
</reference>
<feature type="domain" description="NTF2" evidence="5">
    <location>
        <begin position="15"/>
        <end position="129"/>
    </location>
</feature>
<name>A0AAV9A7W2_ACOGR</name>
<evidence type="ECO:0000313" key="6">
    <source>
        <dbReference type="EMBL" id="KAK1260135.1"/>
    </source>
</evidence>
<dbReference type="InterPro" id="IPR000504">
    <property type="entry name" value="RRM_dom"/>
</dbReference>
<feature type="region of interest" description="Disordered" evidence="3">
    <location>
        <begin position="385"/>
        <end position="460"/>
    </location>
</feature>
<protein>
    <recommendedName>
        <fullName evidence="8">G3BP-like protein</fullName>
    </recommendedName>
</protein>
<gene>
    <name evidence="6" type="ORF">QJS04_geneDACA002289</name>
</gene>
<dbReference type="PROSITE" id="PS50102">
    <property type="entry name" value="RRM"/>
    <property type="match status" value="1"/>
</dbReference>
<dbReference type="Gene3D" id="3.30.70.330">
    <property type="match status" value="1"/>
</dbReference>
<dbReference type="SUPFAM" id="SSF54427">
    <property type="entry name" value="NTF2-like"/>
    <property type="match status" value="1"/>
</dbReference>
<dbReference type="GO" id="GO:0005829">
    <property type="term" value="C:cytosol"/>
    <property type="evidence" value="ECO:0007669"/>
    <property type="project" value="TreeGrafter"/>
</dbReference>
<dbReference type="Proteomes" id="UP001179952">
    <property type="component" value="Unassembled WGS sequence"/>
</dbReference>
<dbReference type="Pfam" id="PF02136">
    <property type="entry name" value="NTF2"/>
    <property type="match status" value="1"/>
</dbReference>
<keyword evidence="1 2" id="KW-0694">RNA-binding</keyword>
<reference evidence="6" key="1">
    <citation type="journal article" date="2023" name="Nat. Commun.">
        <title>Diploid and tetraploid genomes of Acorus and the evolution of monocots.</title>
        <authorList>
            <person name="Ma L."/>
            <person name="Liu K.W."/>
            <person name="Li Z."/>
            <person name="Hsiao Y.Y."/>
            <person name="Qi Y."/>
            <person name="Fu T."/>
            <person name="Tang G.D."/>
            <person name="Zhang D."/>
            <person name="Sun W.H."/>
            <person name="Liu D.K."/>
            <person name="Li Y."/>
            <person name="Chen G.Z."/>
            <person name="Liu X.D."/>
            <person name="Liao X.Y."/>
            <person name="Jiang Y.T."/>
            <person name="Yu X."/>
            <person name="Hao Y."/>
            <person name="Huang J."/>
            <person name="Zhao X.W."/>
            <person name="Ke S."/>
            <person name="Chen Y.Y."/>
            <person name="Wu W.L."/>
            <person name="Hsu J.L."/>
            <person name="Lin Y.F."/>
            <person name="Huang M.D."/>
            <person name="Li C.Y."/>
            <person name="Huang L."/>
            <person name="Wang Z.W."/>
            <person name="Zhao X."/>
            <person name="Zhong W.Y."/>
            <person name="Peng D.H."/>
            <person name="Ahmad S."/>
            <person name="Lan S."/>
            <person name="Zhang J.S."/>
            <person name="Tsai W.C."/>
            <person name="Van de Peer Y."/>
            <person name="Liu Z.J."/>
        </authorList>
    </citation>
    <scope>NUCLEOTIDE SEQUENCE</scope>
    <source>
        <strain evidence="6">SCP</strain>
    </source>
</reference>
<feature type="compositionally biased region" description="Polar residues" evidence="3">
    <location>
        <begin position="276"/>
        <end position="289"/>
    </location>
</feature>
<dbReference type="FunFam" id="3.10.450.50:FF:000003">
    <property type="entry name" value="Nuclear transport factor 2 family protein"/>
    <property type="match status" value="1"/>
</dbReference>
<keyword evidence="7" id="KW-1185">Reference proteome</keyword>
<feature type="region of interest" description="Disordered" evidence="3">
    <location>
        <begin position="188"/>
        <end position="233"/>
    </location>
</feature>
<dbReference type="InterPro" id="IPR035979">
    <property type="entry name" value="RBD_domain_sf"/>
</dbReference>
<dbReference type="CDD" id="cd00780">
    <property type="entry name" value="NTF2"/>
    <property type="match status" value="1"/>
</dbReference>